<dbReference type="Proteomes" id="UP001362999">
    <property type="component" value="Unassembled WGS sequence"/>
</dbReference>
<keyword evidence="2" id="KW-1185">Reference proteome</keyword>
<comment type="caution">
    <text evidence="1">The sequence shown here is derived from an EMBL/GenBank/DDBJ whole genome shotgun (WGS) entry which is preliminary data.</text>
</comment>
<proteinExistence type="predicted"/>
<sequence length="270" mass="30183">SEVYRSAMLLKKQGYPLYKPQPQEKPYREEGIAIGDVGRITTEGLFEFLFNIFVGADNSINEFCPEGFIPLPPYNPDSRDVSCEILESPAYFSTADVQSDILKDSMLSRFKMNFNCAGTTGAILALPNGAQRQLLERDSQLFQYVVQNAPSWYAHVTGRLDRRLENGDLCLITGHYKTTSWGITSWSTPRLGQESKLSLQAQLDGTSYHWKCVPSGSVPNAAESKSHDEPDKPIDQTVFIRGWSISLGRGLREQILGTTTVEISSLDEFK</sequence>
<evidence type="ECO:0000313" key="2">
    <source>
        <dbReference type="Proteomes" id="UP001362999"/>
    </source>
</evidence>
<dbReference type="AlphaFoldDB" id="A0AAW0DGN1"/>
<protein>
    <submittedName>
        <fullName evidence="1">Pleiotropic drug resistance ABC transporter protein</fullName>
    </submittedName>
</protein>
<feature type="non-terminal residue" evidence="1">
    <location>
        <position position="1"/>
    </location>
</feature>
<feature type="non-terminal residue" evidence="1">
    <location>
        <position position="270"/>
    </location>
</feature>
<evidence type="ECO:0000313" key="1">
    <source>
        <dbReference type="EMBL" id="KAK7051967.1"/>
    </source>
</evidence>
<dbReference type="EMBL" id="JAWWNJ010000007">
    <property type="protein sequence ID" value="KAK7051967.1"/>
    <property type="molecule type" value="Genomic_DNA"/>
</dbReference>
<reference evidence="1 2" key="1">
    <citation type="journal article" date="2024" name="J Genomics">
        <title>Draft genome sequencing and assembly of Favolaschia claudopus CIRM-BRFM 2984 isolated from oak limbs.</title>
        <authorList>
            <person name="Navarro D."/>
            <person name="Drula E."/>
            <person name="Chaduli D."/>
            <person name="Cazenave R."/>
            <person name="Ahrendt S."/>
            <person name="Wang J."/>
            <person name="Lipzen A."/>
            <person name="Daum C."/>
            <person name="Barry K."/>
            <person name="Grigoriev I.V."/>
            <person name="Favel A."/>
            <person name="Rosso M.N."/>
            <person name="Martin F."/>
        </authorList>
    </citation>
    <scope>NUCLEOTIDE SEQUENCE [LARGE SCALE GENOMIC DNA]</scope>
    <source>
        <strain evidence="1 2">CIRM-BRFM 2984</strain>
    </source>
</reference>
<accession>A0AAW0DGN1</accession>
<organism evidence="1 2">
    <name type="scientific">Favolaschia claudopus</name>
    <dbReference type="NCBI Taxonomy" id="2862362"/>
    <lineage>
        <taxon>Eukaryota</taxon>
        <taxon>Fungi</taxon>
        <taxon>Dikarya</taxon>
        <taxon>Basidiomycota</taxon>
        <taxon>Agaricomycotina</taxon>
        <taxon>Agaricomycetes</taxon>
        <taxon>Agaricomycetidae</taxon>
        <taxon>Agaricales</taxon>
        <taxon>Marasmiineae</taxon>
        <taxon>Mycenaceae</taxon>
        <taxon>Favolaschia</taxon>
    </lineage>
</organism>
<name>A0AAW0DGN1_9AGAR</name>
<gene>
    <name evidence="1" type="ORF">R3P38DRAFT_2452194</name>
</gene>